<evidence type="ECO:0000313" key="2">
    <source>
        <dbReference type="Proteomes" id="UP000233399"/>
    </source>
</evidence>
<sequence>MPAEKQPAWPDHFRYVDDISPDGVTIVCHRFVVLRESEHCYWIVHEREEHWARRSLERCEKTSRIKRVLKASHGRRYAYPDKAKALHSYKVRKRRQMGHAELAMERAKAALEDLKNVDAIEDKHLCSGGDFIKELNWEDY</sequence>
<reference evidence="1 2" key="1">
    <citation type="submission" date="2017-12" db="EMBL/GenBank/DDBJ databases">
        <title>Isolation and characterization of an aerobic denitrifying Pseudomonas monteilii CY06 from aquaculture ponds.</title>
        <authorList>
            <person name="Ma Q."/>
            <person name="Cai Y."/>
            <person name="He Z."/>
        </authorList>
    </citation>
    <scope>NUCLEOTIDE SEQUENCE [LARGE SCALE GENOMIC DNA]</scope>
    <source>
        <strain evidence="1 2">CY06</strain>
    </source>
</reference>
<organism evidence="1 2">
    <name type="scientific">Pseudomonas monteilii</name>
    <dbReference type="NCBI Taxonomy" id="76759"/>
    <lineage>
        <taxon>Bacteria</taxon>
        <taxon>Pseudomonadati</taxon>
        <taxon>Pseudomonadota</taxon>
        <taxon>Gammaproteobacteria</taxon>
        <taxon>Pseudomonadales</taxon>
        <taxon>Pseudomonadaceae</taxon>
        <taxon>Pseudomonas</taxon>
    </lineage>
</organism>
<gene>
    <name evidence="1" type="ORF">CXB65_23070</name>
</gene>
<dbReference type="Proteomes" id="UP000233399">
    <property type="component" value="Unassembled WGS sequence"/>
</dbReference>
<dbReference type="EMBL" id="PJCG01000061">
    <property type="protein sequence ID" value="PKI19374.1"/>
    <property type="molecule type" value="Genomic_DNA"/>
</dbReference>
<evidence type="ECO:0000313" key="1">
    <source>
        <dbReference type="EMBL" id="PKI19374.1"/>
    </source>
</evidence>
<accession>A0A2N1IM88</accession>
<dbReference type="RefSeq" id="WP_101196655.1">
    <property type="nucleotide sequence ID" value="NZ_PJCG01000061.1"/>
</dbReference>
<protein>
    <submittedName>
        <fullName evidence="1">Uncharacterized protein</fullName>
    </submittedName>
</protein>
<name>A0A2N1IM88_9PSED</name>
<proteinExistence type="predicted"/>
<dbReference type="AlphaFoldDB" id="A0A2N1IM88"/>
<comment type="caution">
    <text evidence="1">The sequence shown here is derived from an EMBL/GenBank/DDBJ whole genome shotgun (WGS) entry which is preliminary data.</text>
</comment>